<dbReference type="InterPro" id="IPR050683">
    <property type="entry name" value="Bact_Polysacc_Export_ATP-bd"/>
</dbReference>
<dbReference type="InterPro" id="IPR003593">
    <property type="entry name" value="AAA+_ATPase"/>
</dbReference>
<dbReference type="CDD" id="cd10147">
    <property type="entry name" value="Wzt_C-like"/>
    <property type="match status" value="1"/>
</dbReference>
<dbReference type="PROSITE" id="PS50893">
    <property type="entry name" value="ABC_TRANSPORTER_2"/>
    <property type="match status" value="1"/>
</dbReference>
<keyword evidence="2" id="KW-0813">Transport</keyword>
<accession>A0A2W1LN14</accession>
<comment type="similarity">
    <text evidence="1">Belongs to the ABC transporter superfamily.</text>
</comment>
<keyword evidence="3" id="KW-0547">Nucleotide-binding</keyword>
<keyword evidence="4 7" id="KW-0067">ATP-binding</keyword>
<evidence type="ECO:0000256" key="1">
    <source>
        <dbReference type="ARBA" id="ARBA00005417"/>
    </source>
</evidence>
<dbReference type="SMART" id="SM00382">
    <property type="entry name" value="AAA"/>
    <property type="match status" value="1"/>
</dbReference>
<name>A0A2W1LN14_9BACL</name>
<evidence type="ECO:0000256" key="4">
    <source>
        <dbReference type="ARBA" id="ARBA00022840"/>
    </source>
</evidence>
<dbReference type="PANTHER" id="PTHR46743">
    <property type="entry name" value="TEICHOIC ACIDS EXPORT ATP-BINDING PROTEIN TAGH"/>
    <property type="match status" value="1"/>
</dbReference>
<keyword evidence="8" id="KW-1185">Reference proteome</keyword>
<dbReference type="Pfam" id="PF00005">
    <property type="entry name" value="ABC_tran"/>
    <property type="match status" value="1"/>
</dbReference>
<proteinExistence type="inferred from homology"/>
<dbReference type="CDD" id="cd03220">
    <property type="entry name" value="ABC_KpsT_Wzt"/>
    <property type="match status" value="1"/>
</dbReference>
<evidence type="ECO:0000259" key="6">
    <source>
        <dbReference type="PROSITE" id="PS50893"/>
    </source>
</evidence>
<keyword evidence="5" id="KW-1278">Translocase</keyword>
<dbReference type="GO" id="GO:0005524">
    <property type="term" value="F:ATP binding"/>
    <property type="evidence" value="ECO:0007669"/>
    <property type="project" value="UniProtKB-KW"/>
</dbReference>
<dbReference type="InterPro" id="IPR015860">
    <property type="entry name" value="ABC_transpr_TagH-like"/>
</dbReference>
<evidence type="ECO:0000256" key="2">
    <source>
        <dbReference type="ARBA" id="ARBA00022448"/>
    </source>
</evidence>
<evidence type="ECO:0000256" key="3">
    <source>
        <dbReference type="ARBA" id="ARBA00022741"/>
    </source>
</evidence>
<evidence type="ECO:0000313" key="8">
    <source>
        <dbReference type="Proteomes" id="UP000249522"/>
    </source>
</evidence>
<evidence type="ECO:0000313" key="7">
    <source>
        <dbReference type="EMBL" id="PZD96382.1"/>
    </source>
</evidence>
<dbReference type="PANTHER" id="PTHR46743:SF2">
    <property type="entry name" value="TEICHOIC ACIDS EXPORT ATP-BINDING PROTEIN TAGH"/>
    <property type="match status" value="1"/>
</dbReference>
<evidence type="ECO:0000256" key="5">
    <source>
        <dbReference type="ARBA" id="ARBA00022967"/>
    </source>
</evidence>
<dbReference type="GO" id="GO:0016887">
    <property type="term" value="F:ATP hydrolysis activity"/>
    <property type="evidence" value="ECO:0007669"/>
    <property type="project" value="InterPro"/>
</dbReference>
<dbReference type="InterPro" id="IPR027417">
    <property type="entry name" value="P-loop_NTPase"/>
</dbReference>
<dbReference type="Gene3D" id="3.40.50.300">
    <property type="entry name" value="P-loop containing nucleotide triphosphate hydrolases"/>
    <property type="match status" value="1"/>
</dbReference>
<dbReference type="InterPro" id="IPR029439">
    <property type="entry name" value="Wzt_C"/>
</dbReference>
<reference evidence="7 8" key="1">
    <citation type="submission" date="2018-06" db="EMBL/GenBank/DDBJ databases">
        <title>Paenibacillus imtechensis sp. nov.</title>
        <authorList>
            <person name="Pinnaka A.K."/>
            <person name="Singh H."/>
            <person name="Kaur M."/>
        </authorList>
    </citation>
    <scope>NUCLEOTIDE SEQUENCE [LARGE SCALE GENOMIC DNA]</scope>
    <source>
        <strain evidence="7 8">SMB1</strain>
    </source>
</reference>
<dbReference type="InterPro" id="IPR003439">
    <property type="entry name" value="ABC_transporter-like_ATP-bd"/>
</dbReference>
<dbReference type="GO" id="GO:0140359">
    <property type="term" value="F:ABC-type transporter activity"/>
    <property type="evidence" value="ECO:0007669"/>
    <property type="project" value="InterPro"/>
</dbReference>
<dbReference type="Pfam" id="PF14524">
    <property type="entry name" value="Wzt_C"/>
    <property type="match status" value="1"/>
</dbReference>
<comment type="caution">
    <text evidence="7">The sequence shown here is derived from an EMBL/GenBank/DDBJ whole genome shotgun (WGS) entry which is preliminary data.</text>
</comment>
<protein>
    <submittedName>
        <fullName evidence="7">ABC transporter ATP-binding protein</fullName>
    </submittedName>
</protein>
<dbReference type="EMBL" id="QKRB01000038">
    <property type="protein sequence ID" value="PZD96382.1"/>
    <property type="molecule type" value="Genomic_DNA"/>
</dbReference>
<dbReference type="SUPFAM" id="SSF52540">
    <property type="entry name" value="P-loop containing nucleoside triphosphate hydrolases"/>
    <property type="match status" value="1"/>
</dbReference>
<dbReference type="AlphaFoldDB" id="A0A2W1LN14"/>
<dbReference type="GO" id="GO:0016020">
    <property type="term" value="C:membrane"/>
    <property type="evidence" value="ECO:0007669"/>
    <property type="project" value="InterPro"/>
</dbReference>
<dbReference type="Gene3D" id="2.70.50.60">
    <property type="entry name" value="abc- transporter (atp binding component) like domain"/>
    <property type="match status" value="1"/>
</dbReference>
<dbReference type="RefSeq" id="WP_111146076.1">
    <property type="nucleotide sequence ID" value="NZ_QKRB01000038.1"/>
</dbReference>
<dbReference type="Proteomes" id="UP000249522">
    <property type="component" value="Unassembled WGS sequence"/>
</dbReference>
<sequence>MEESIAISVRNVSKSFKIYRDKPLTLKEKILKLRSNDYSKFQAVNNVSLDIKKGETVALIGHNGCGKSTLLKLITKILYPDNGQIEVDGRVSSLIELGAGFHPDFTGRENIYTNASIFGLSKKEIDEKLDEIIRFSELGHFIDNPVRTYSSGMYMRLAFSVAINVDPEVLLIDEILSVGDENFQKKCFEKIESFKYGGATIVIVTHDLGTVEKICDRVVWLDGGTIVEQGEPDRVVNLYKQHMNVKYVENKQQEYASSETAEQDVALTDTNGGSEEGATELPFGEDIRWGTKEVEITEARIVNKAGQVTNALIAGEPFSIEIDYKVNDSQPEYIFGMGFYTMDNVLIYGNNTEIDKIKIKELSRTGTVTFSSKECSLLSGKYKLNVAVVDKHHRALDFIKYYMDFSVVSSDKSVGVTSVPHSWVISKPTS</sequence>
<feature type="domain" description="ABC transporter" evidence="6">
    <location>
        <begin position="7"/>
        <end position="248"/>
    </location>
</feature>
<organism evidence="7 8">
    <name type="scientific">Paenibacillus sambharensis</name>
    <dbReference type="NCBI Taxonomy" id="1803190"/>
    <lineage>
        <taxon>Bacteria</taxon>
        <taxon>Bacillati</taxon>
        <taxon>Bacillota</taxon>
        <taxon>Bacilli</taxon>
        <taxon>Bacillales</taxon>
        <taxon>Paenibacillaceae</taxon>
        <taxon>Paenibacillus</taxon>
    </lineage>
</organism>
<dbReference type="OrthoDB" id="9778870at2"/>
<gene>
    <name evidence="7" type="ORF">DNH61_07670</name>
</gene>